<evidence type="ECO:0000313" key="4">
    <source>
        <dbReference type="EMBL" id="KAJ9546349.1"/>
    </source>
</evidence>
<dbReference type="InterPro" id="IPR044179">
    <property type="entry name" value="PPR5-like"/>
</dbReference>
<comment type="caution">
    <text evidence="4">The sequence shown here is derived from an EMBL/GenBank/DDBJ whole genome shotgun (WGS) entry which is preliminary data.</text>
</comment>
<evidence type="ECO:0008006" key="6">
    <source>
        <dbReference type="Google" id="ProtNLM"/>
    </source>
</evidence>
<feature type="repeat" description="PPR" evidence="3">
    <location>
        <begin position="299"/>
        <end position="333"/>
    </location>
</feature>
<organism evidence="4 5">
    <name type="scientific">Centaurea solstitialis</name>
    <name type="common">yellow star-thistle</name>
    <dbReference type="NCBI Taxonomy" id="347529"/>
    <lineage>
        <taxon>Eukaryota</taxon>
        <taxon>Viridiplantae</taxon>
        <taxon>Streptophyta</taxon>
        <taxon>Embryophyta</taxon>
        <taxon>Tracheophyta</taxon>
        <taxon>Spermatophyta</taxon>
        <taxon>Magnoliopsida</taxon>
        <taxon>eudicotyledons</taxon>
        <taxon>Gunneridae</taxon>
        <taxon>Pentapetalae</taxon>
        <taxon>asterids</taxon>
        <taxon>campanulids</taxon>
        <taxon>Asterales</taxon>
        <taxon>Asteraceae</taxon>
        <taxon>Carduoideae</taxon>
        <taxon>Cardueae</taxon>
        <taxon>Centaureinae</taxon>
        <taxon>Centaurea</taxon>
    </lineage>
</organism>
<accession>A0AA38WDP4</accession>
<keyword evidence="5" id="KW-1185">Reference proteome</keyword>
<dbReference type="InterPro" id="IPR011990">
    <property type="entry name" value="TPR-like_helical_dom_sf"/>
</dbReference>
<dbReference type="Pfam" id="PF13041">
    <property type="entry name" value="PPR_2"/>
    <property type="match status" value="1"/>
</dbReference>
<dbReference type="EMBL" id="JARYMX010000005">
    <property type="protein sequence ID" value="KAJ9546349.1"/>
    <property type="molecule type" value="Genomic_DNA"/>
</dbReference>
<keyword evidence="2" id="KW-0677">Repeat</keyword>
<feature type="repeat" description="PPR" evidence="3">
    <location>
        <begin position="264"/>
        <end position="298"/>
    </location>
</feature>
<evidence type="ECO:0000256" key="1">
    <source>
        <dbReference type="ARBA" id="ARBA00007626"/>
    </source>
</evidence>
<dbReference type="InterPro" id="IPR002885">
    <property type="entry name" value="PPR_rpt"/>
</dbReference>
<sequence>MPTPPDIDINDIYGTNRGMKKGTTKLVTRIYQTTPRLQVKMKRVFTLSDIAKSELLYSHHRFCLPKSLTNATTIPDTRPTSSRWFSTEESKSLPSKPIMDLYAQFAHKWVYAEVQAKETLIEQVSVFRDKLMENAEDETSIETLLEVEGWSLLKMYSDGAALLELLKLLEKSSLSLAMKVFNWRRREKNRRPMSSEEYVKGIKIAGRMKNVDLALEIFTEAATNRIKNISTYNALMGAYMYNGLSEKCQSVYRDLRQDTNCRLTSVTFNMLISLFGQRVLTDQMESVFQEMKDLKISPDLNTYNNLIAGYLTAWMWDKMENTYQTMMETGSVYPNLTTHLFNASWVCAFR</sequence>
<dbReference type="Proteomes" id="UP001172457">
    <property type="component" value="Chromosome 5"/>
</dbReference>
<proteinExistence type="inferred from homology"/>
<dbReference type="Gene3D" id="1.25.40.10">
    <property type="entry name" value="Tetratricopeptide repeat domain"/>
    <property type="match status" value="2"/>
</dbReference>
<name>A0AA38WDP4_9ASTR</name>
<dbReference type="PANTHER" id="PTHR47874:SF1">
    <property type="entry name" value="OS05G0407900 PROTEIN"/>
    <property type="match status" value="1"/>
</dbReference>
<dbReference type="AlphaFoldDB" id="A0AA38WDP4"/>
<evidence type="ECO:0000256" key="3">
    <source>
        <dbReference type="PROSITE-ProRule" id="PRU00708"/>
    </source>
</evidence>
<gene>
    <name evidence="4" type="ORF">OSB04_018892</name>
</gene>
<evidence type="ECO:0000313" key="5">
    <source>
        <dbReference type="Proteomes" id="UP001172457"/>
    </source>
</evidence>
<reference evidence="4" key="1">
    <citation type="submission" date="2023-03" db="EMBL/GenBank/DDBJ databases">
        <title>Chromosome-scale reference genome and RAD-based genetic map of yellow starthistle (Centaurea solstitialis) reveal putative structural variation and QTLs associated with invader traits.</title>
        <authorList>
            <person name="Reatini B."/>
            <person name="Cang F.A."/>
            <person name="Jiang Q."/>
            <person name="Mckibben M.T.W."/>
            <person name="Barker M.S."/>
            <person name="Rieseberg L.H."/>
            <person name="Dlugosch K.M."/>
        </authorList>
    </citation>
    <scope>NUCLEOTIDE SEQUENCE</scope>
    <source>
        <strain evidence="4">CAN-66</strain>
        <tissue evidence="4">Leaf</tissue>
    </source>
</reference>
<dbReference type="NCBIfam" id="TIGR00756">
    <property type="entry name" value="PPR"/>
    <property type="match status" value="1"/>
</dbReference>
<comment type="similarity">
    <text evidence="1">Belongs to the PPR family. P subfamily.</text>
</comment>
<dbReference type="Pfam" id="PF01535">
    <property type="entry name" value="PPR"/>
    <property type="match status" value="1"/>
</dbReference>
<protein>
    <recommendedName>
        <fullName evidence="6">Pentatricopeptide repeat-containing protein</fullName>
    </recommendedName>
</protein>
<dbReference type="GO" id="GO:0003729">
    <property type="term" value="F:mRNA binding"/>
    <property type="evidence" value="ECO:0007669"/>
    <property type="project" value="InterPro"/>
</dbReference>
<dbReference type="PANTHER" id="PTHR47874">
    <property type="entry name" value="EXPRESSED PROTEIN"/>
    <property type="match status" value="1"/>
</dbReference>
<evidence type="ECO:0000256" key="2">
    <source>
        <dbReference type="ARBA" id="ARBA00022737"/>
    </source>
</evidence>
<dbReference type="PROSITE" id="PS51375">
    <property type="entry name" value="PPR"/>
    <property type="match status" value="2"/>
</dbReference>